<feature type="region of interest" description="Disordered" evidence="5">
    <location>
        <begin position="109"/>
        <end position="156"/>
    </location>
</feature>
<comment type="caution">
    <text evidence="7">The sequence shown here is derived from an EMBL/GenBank/DDBJ whole genome shotgun (WGS) entry which is preliminary data.</text>
</comment>
<feature type="compositionally biased region" description="Basic and acidic residues" evidence="5">
    <location>
        <begin position="109"/>
        <end position="118"/>
    </location>
</feature>
<name>A0ABP0DCW3_9PEZI</name>
<evidence type="ECO:0000259" key="6">
    <source>
        <dbReference type="PROSITE" id="PS50178"/>
    </source>
</evidence>
<feature type="region of interest" description="Disordered" evidence="5">
    <location>
        <begin position="63"/>
        <end position="90"/>
    </location>
</feature>
<dbReference type="SUPFAM" id="SSF57903">
    <property type="entry name" value="FYVE/PHD zinc finger"/>
    <property type="match status" value="1"/>
</dbReference>
<evidence type="ECO:0000313" key="8">
    <source>
        <dbReference type="Proteomes" id="UP001642501"/>
    </source>
</evidence>
<evidence type="ECO:0000256" key="4">
    <source>
        <dbReference type="PROSITE-ProRule" id="PRU00091"/>
    </source>
</evidence>
<feature type="compositionally biased region" description="Polar residues" evidence="5">
    <location>
        <begin position="127"/>
        <end position="138"/>
    </location>
</feature>
<proteinExistence type="predicted"/>
<keyword evidence="3" id="KW-0862">Zinc</keyword>
<dbReference type="InterPro" id="IPR011011">
    <property type="entry name" value="Znf_FYVE_PHD"/>
</dbReference>
<evidence type="ECO:0000256" key="1">
    <source>
        <dbReference type="ARBA" id="ARBA00022723"/>
    </source>
</evidence>
<evidence type="ECO:0000313" key="7">
    <source>
        <dbReference type="EMBL" id="CAK7266073.1"/>
    </source>
</evidence>
<dbReference type="Proteomes" id="UP001642501">
    <property type="component" value="Unassembled WGS sequence"/>
</dbReference>
<evidence type="ECO:0000256" key="2">
    <source>
        <dbReference type="ARBA" id="ARBA00022771"/>
    </source>
</evidence>
<sequence length="363" mass="39350">MATDFIMPRVPTSTRDAFYQQPHHHHPYQQMPALNQQYSYAAAPSNITTTAVSNFASHYNPQISPLSTSSSGSPNSPKPSIGTGNINNGGINYHTRQVRPLYIPAVLRPNEHPSREGQAKAGAAIDNGSNGNSFATSDDSNDLELADDGSSGSWRSGSIRLNNSNLSLPGLSAFGIGRLSRRSTNDSISCIDSSWNLDLFPDVSGSPSRDHWKPDFESTMCDEPTCKKSFNYFTRRHHCRRCGNIFCDFHSAFEVPLDEQANYNPKGSPNRACAYCFREFRAWRTRNNSSDLSGISSGSTTPSASDDGRTINNATTPTKKAATAPASPVMTPAARSGALGTPTMAKIADIAQSVPGDWNWSTF</sequence>
<keyword evidence="8" id="KW-1185">Reference proteome</keyword>
<dbReference type="InterPro" id="IPR013083">
    <property type="entry name" value="Znf_RING/FYVE/PHD"/>
</dbReference>
<dbReference type="CDD" id="cd15760">
    <property type="entry name" value="FYVE_scVPS27p_like"/>
    <property type="match status" value="1"/>
</dbReference>
<dbReference type="EMBL" id="CAWUOM010000022">
    <property type="protein sequence ID" value="CAK7266073.1"/>
    <property type="molecule type" value="Genomic_DNA"/>
</dbReference>
<feature type="region of interest" description="Disordered" evidence="5">
    <location>
        <begin position="289"/>
        <end position="333"/>
    </location>
</feature>
<feature type="compositionally biased region" description="Low complexity" evidence="5">
    <location>
        <begin position="289"/>
        <end position="299"/>
    </location>
</feature>
<accession>A0ABP0DCW3</accession>
<dbReference type="PANTHER" id="PTHR23164">
    <property type="entry name" value="EARLY ENDOSOME ANTIGEN 1"/>
    <property type="match status" value="1"/>
</dbReference>
<dbReference type="PANTHER" id="PTHR23164:SF30">
    <property type="entry name" value="EARLY ENDOSOME ANTIGEN 1"/>
    <property type="match status" value="1"/>
</dbReference>
<feature type="domain" description="FYVE-type" evidence="6">
    <location>
        <begin position="226"/>
        <end position="281"/>
    </location>
</feature>
<reference evidence="7 8" key="1">
    <citation type="submission" date="2024-01" db="EMBL/GenBank/DDBJ databases">
        <authorList>
            <person name="Allen C."/>
            <person name="Tagirdzhanova G."/>
        </authorList>
    </citation>
    <scope>NUCLEOTIDE SEQUENCE [LARGE SCALE GENOMIC DNA]</scope>
    <source>
        <strain evidence="7 8">CBS 573.63</strain>
    </source>
</reference>
<dbReference type="Pfam" id="PF01363">
    <property type="entry name" value="FYVE"/>
    <property type="match status" value="1"/>
</dbReference>
<keyword evidence="1" id="KW-0479">Metal-binding</keyword>
<dbReference type="SMART" id="SM00064">
    <property type="entry name" value="FYVE"/>
    <property type="match status" value="1"/>
</dbReference>
<dbReference type="Gene3D" id="3.30.40.10">
    <property type="entry name" value="Zinc/RING finger domain, C3HC4 (zinc finger)"/>
    <property type="match status" value="1"/>
</dbReference>
<evidence type="ECO:0000256" key="3">
    <source>
        <dbReference type="ARBA" id="ARBA00022833"/>
    </source>
</evidence>
<keyword evidence="2 4" id="KW-0863">Zinc-finger</keyword>
<dbReference type="InterPro" id="IPR000306">
    <property type="entry name" value="Znf_FYVE"/>
</dbReference>
<organism evidence="7 8">
    <name type="scientific">Sporothrix epigloea</name>
    <dbReference type="NCBI Taxonomy" id="1892477"/>
    <lineage>
        <taxon>Eukaryota</taxon>
        <taxon>Fungi</taxon>
        <taxon>Dikarya</taxon>
        <taxon>Ascomycota</taxon>
        <taxon>Pezizomycotina</taxon>
        <taxon>Sordariomycetes</taxon>
        <taxon>Sordariomycetidae</taxon>
        <taxon>Ophiostomatales</taxon>
        <taxon>Ophiostomataceae</taxon>
        <taxon>Sporothrix</taxon>
    </lineage>
</organism>
<evidence type="ECO:0000256" key="5">
    <source>
        <dbReference type="SAM" id="MobiDB-lite"/>
    </source>
</evidence>
<protein>
    <submittedName>
        <fullName evidence="7">Zn finger protein</fullName>
    </submittedName>
</protein>
<dbReference type="PROSITE" id="PS50178">
    <property type="entry name" value="ZF_FYVE"/>
    <property type="match status" value="1"/>
</dbReference>
<dbReference type="InterPro" id="IPR017455">
    <property type="entry name" value="Znf_FYVE-rel"/>
</dbReference>
<gene>
    <name evidence="7" type="primary">PIB2</name>
    <name evidence="7" type="ORF">SEPCBS57363_001911</name>
</gene>
<feature type="compositionally biased region" description="Low complexity" evidence="5">
    <location>
        <begin position="314"/>
        <end position="326"/>
    </location>
</feature>